<dbReference type="Proteomes" id="UP001251524">
    <property type="component" value="Unassembled WGS sequence"/>
</dbReference>
<gene>
    <name evidence="2" type="ORF">J2X06_002804</name>
</gene>
<accession>A0ABU1WE12</accession>
<organism evidence="2 3">
    <name type="scientific">Lysobacter niastensis</name>
    <dbReference type="NCBI Taxonomy" id="380629"/>
    <lineage>
        <taxon>Bacteria</taxon>
        <taxon>Pseudomonadati</taxon>
        <taxon>Pseudomonadota</taxon>
        <taxon>Gammaproteobacteria</taxon>
        <taxon>Lysobacterales</taxon>
        <taxon>Lysobacteraceae</taxon>
        <taxon>Lysobacter</taxon>
    </lineage>
</organism>
<keyword evidence="3" id="KW-1185">Reference proteome</keyword>
<proteinExistence type="predicted"/>
<comment type="caution">
    <text evidence="2">The sequence shown here is derived from an EMBL/GenBank/DDBJ whole genome shotgun (WGS) entry which is preliminary data.</text>
</comment>
<protein>
    <recommendedName>
        <fullName evidence="4">Transposase</fullName>
    </recommendedName>
</protein>
<reference evidence="2 3" key="1">
    <citation type="submission" date="2023-07" db="EMBL/GenBank/DDBJ databases">
        <title>Sorghum-associated microbial communities from plants grown in Nebraska, USA.</title>
        <authorList>
            <person name="Schachtman D."/>
        </authorList>
    </citation>
    <scope>NUCLEOTIDE SEQUENCE [LARGE SCALE GENOMIC DNA]</scope>
    <source>
        <strain evidence="2 3">BE198</strain>
    </source>
</reference>
<feature type="region of interest" description="Disordered" evidence="1">
    <location>
        <begin position="13"/>
        <end position="32"/>
    </location>
</feature>
<evidence type="ECO:0000256" key="1">
    <source>
        <dbReference type="SAM" id="MobiDB-lite"/>
    </source>
</evidence>
<evidence type="ECO:0008006" key="4">
    <source>
        <dbReference type="Google" id="ProtNLM"/>
    </source>
</evidence>
<sequence>MAYGVDIHEQNDRRALSAVVSSPPAKADRANGDLLLRDDRRDFDRLAGIGRRPPNEAT</sequence>
<evidence type="ECO:0000313" key="3">
    <source>
        <dbReference type="Proteomes" id="UP001251524"/>
    </source>
</evidence>
<dbReference type="EMBL" id="JAVDVY010000002">
    <property type="protein sequence ID" value="MDR7135595.1"/>
    <property type="molecule type" value="Genomic_DNA"/>
</dbReference>
<evidence type="ECO:0000313" key="2">
    <source>
        <dbReference type="EMBL" id="MDR7135595.1"/>
    </source>
</evidence>
<name>A0ABU1WE12_9GAMM</name>